<dbReference type="RefSeq" id="WP_161931756.1">
    <property type="nucleotide sequence ID" value="NZ_CP047901.1"/>
</dbReference>
<gene>
    <name evidence="6" type="ORF">MICH65_0390</name>
</gene>
<accession>A0A857ND22</accession>
<comment type="subcellular location">
    <subcellularLocation>
        <location evidence="1">Endomembrane system</location>
        <topology evidence="1">Multi-pass membrane protein</topology>
    </subcellularLocation>
</comment>
<dbReference type="AlphaFoldDB" id="A0A857ND22"/>
<keyword evidence="3 5" id="KW-1133">Transmembrane helix</keyword>
<organism evidence="6 7">
    <name type="scientific">Candidatus Chazhemtobacterium aquaticus</name>
    <dbReference type="NCBI Taxonomy" id="2715735"/>
    <lineage>
        <taxon>Bacteria</taxon>
        <taxon>Candidatus Chazhemtobacteraceae</taxon>
        <taxon>Candidatus Chazhemtobacterium</taxon>
    </lineage>
</organism>
<dbReference type="InterPro" id="IPR008217">
    <property type="entry name" value="Ccc1_fam"/>
</dbReference>
<evidence type="ECO:0000313" key="7">
    <source>
        <dbReference type="Proteomes" id="UP000463983"/>
    </source>
</evidence>
<evidence type="ECO:0000256" key="3">
    <source>
        <dbReference type="ARBA" id="ARBA00022989"/>
    </source>
</evidence>
<feature type="transmembrane region" description="Helical" evidence="5">
    <location>
        <begin position="86"/>
        <end position="106"/>
    </location>
</feature>
<dbReference type="GO" id="GO:0012505">
    <property type="term" value="C:endomembrane system"/>
    <property type="evidence" value="ECO:0007669"/>
    <property type="project" value="UniProtKB-SubCell"/>
</dbReference>
<keyword evidence="7" id="KW-1185">Reference proteome</keyword>
<dbReference type="GO" id="GO:0005384">
    <property type="term" value="F:manganese ion transmembrane transporter activity"/>
    <property type="evidence" value="ECO:0007669"/>
    <property type="project" value="InterPro"/>
</dbReference>
<dbReference type="Proteomes" id="UP000463983">
    <property type="component" value="Chromosome"/>
</dbReference>
<evidence type="ECO:0008006" key="8">
    <source>
        <dbReference type="Google" id="ProtNLM"/>
    </source>
</evidence>
<keyword evidence="2 5" id="KW-0812">Transmembrane</keyword>
<protein>
    <recommendedName>
        <fullName evidence="8">VIT family protein</fullName>
    </recommendedName>
</protein>
<sequence length="178" mass="19110">MNQQQSIETSEHLKSAVYGANDGIVTTFAVVAGVAGAQLSSSVVLILGIANMVADGISMGLSNYLGERSQRRFLNNHKHNLIFHTAVWHNGLITFIAFNLAGVLPLSPYLLSLFGLPIPNPFLCSILSTALALFLVGSLRTLLTRDSWYKNGLEMLLVGALAATAAYFSGFLINTLIN</sequence>
<feature type="transmembrane region" description="Helical" evidence="5">
    <location>
        <begin position="118"/>
        <end position="143"/>
    </location>
</feature>
<evidence type="ECO:0000256" key="1">
    <source>
        <dbReference type="ARBA" id="ARBA00004127"/>
    </source>
</evidence>
<proteinExistence type="predicted"/>
<evidence type="ECO:0000256" key="2">
    <source>
        <dbReference type="ARBA" id="ARBA00022692"/>
    </source>
</evidence>
<evidence type="ECO:0000256" key="5">
    <source>
        <dbReference type="SAM" id="Phobius"/>
    </source>
</evidence>
<dbReference type="PANTHER" id="PTHR31851">
    <property type="entry name" value="FE(2+)/MN(2+) TRANSPORTER PCL1"/>
    <property type="match status" value="1"/>
</dbReference>
<dbReference type="Pfam" id="PF01988">
    <property type="entry name" value="VIT1"/>
    <property type="match status" value="2"/>
</dbReference>
<feature type="transmembrane region" description="Helical" evidence="5">
    <location>
        <begin position="16"/>
        <end position="37"/>
    </location>
</feature>
<name>A0A857ND22_9BACT</name>
<evidence type="ECO:0000256" key="4">
    <source>
        <dbReference type="ARBA" id="ARBA00023136"/>
    </source>
</evidence>
<dbReference type="GO" id="GO:0030026">
    <property type="term" value="P:intracellular manganese ion homeostasis"/>
    <property type="evidence" value="ECO:0007669"/>
    <property type="project" value="InterPro"/>
</dbReference>
<evidence type="ECO:0000313" key="6">
    <source>
        <dbReference type="EMBL" id="QHO63371.1"/>
    </source>
</evidence>
<keyword evidence="4 5" id="KW-0472">Membrane</keyword>
<feature type="transmembrane region" description="Helical" evidence="5">
    <location>
        <begin position="43"/>
        <end position="65"/>
    </location>
</feature>
<dbReference type="EMBL" id="CP047901">
    <property type="protein sequence ID" value="QHO63371.1"/>
    <property type="molecule type" value="Genomic_DNA"/>
</dbReference>
<reference evidence="7" key="1">
    <citation type="journal article" date="2020" name="Microorganisms">
        <title>Complete Genome of a Member of a New Bacterial Lineage in the Microgenomates Group Reveals an Unusual Nucleotide Composition Disparity Between Two Strands of DNA and Limited Metabolic Potential.</title>
        <authorList>
            <person name="Kadnikov V.V."/>
            <person name="Mardanov A.V."/>
            <person name="Beletsky A.V."/>
            <person name="Karnachuk O.V."/>
            <person name="Ravin N.V."/>
        </authorList>
    </citation>
    <scope>NUCLEOTIDE SEQUENCE [LARGE SCALE GENOMIC DNA]</scope>
</reference>
<feature type="transmembrane region" description="Helical" evidence="5">
    <location>
        <begin position="155"/>
        <end position="177"/>
    </location>
</feature>
<dbReference type="KEGG" id="caqa:MICH65_0390"/>